<sequence length="207" mass="23191">MRVISGEFRGRRLVAVPGQNTRPTTDKVKESMFNIIGPYFEGGTALDLFAGTGGLGIESLSRGIQQAVFIEADFKAFNVVRENIRTLGLGKDRAEVYKNDARRALDTLATRGMKFDLVFLDPPYKLTGFYEELIVKMLDLNLFEPRAYVIAEHAADVHLPDRYGNLVRWRQVSYGEISISFYELSEGTEVGEGDAEQDEDRDLSGLV</sequence>
<evidence type="ECO:0000256" key="2">
    <source>
        <dbReference type="ARBA" id="ARBA00022679"/>
    </source>
</evidence>
<dbReference type="Proteomes" id="UP000245634">
    <property type="component" value="Unassembled WGS sequence"/>
</dbReference>
<organism evidence="3 4">
    <name type="scientific">Tumebacillus permanentifrigoris</name>
    <dbReference type="NCBI Taxonomy" id="378543"/>
    <lineage>
        <taxon>Bacteria</taxon>
        <taxon>Bacillati</taxon>
        <taxon>Bacillota</taxon>
        <taxon>Bacilli</taxon>
        <taxon>Bacillales</taxon>
        <taxon>Alicyclobacillaceae</taxon>
        <taxon>Tumebacillus</taxon>
    </lineage>
</organism>
<dbReference type="NCBIfam" id="TIGR00095">
    <property type="entry name" value="16S rRNA (guanine(966)-N(2))-methyltransferase RsmD"/>
    <property type="match status" value="1"/>
</dbReference>
<dbReference type="InterPro" id="IPR029063">
    <property type="entry name" value="SAM-dependent_MTases_sf"/>
</dbReference>
<dbReference type="OrthoDB" id="9803017at2"/>
<evidence type="ECO:0000313" key="4">
    <source>
        <dbReference type="Proteomes" id="UP000245634"/>
    </source>
</evidence>
<dbReference type="PIRSF" id="PIRSF004553">
    <property type="entry name" value="CHP00095"/>
    <property type="match status" value="1"/>
</dbReference>
<dbReference type="GO" id="GO:0008168">
    <property type="term" value="F:methyltransferase activity"/>
    <property type="evidence" value="ECO:0007669"/>
    <property type="project" value="UniProtKB-KW"/>
</dbReference>
<dbReference type="GO" id="GO:0003676">
    <property type="term" value="F:nucleic acid binding"/>
    <property type="evidence" value="ECO:0007669"/>
    <property type="project" value="InterPro"/>
</dbReference>
<evidence type="ECO:0000256" key="1">
    <source>
        <dbReference type="ARBA" id="ARBA00022603"/>
    </source>
</evidence>
<dbReference type="SUPFAM" id="SSF53335">
    <property type="entry name" value="S-adenosyl-L-methionine-dependent methyltransferases"/>
    <property type="match status" value="1"/>
</dbReference>
<dbReference type="GO" id="GO:0031167">
    <property type="term" value="P:rRNA methylation"/>
    <property type="evidence" value="ECO:0007669"/>
    <property type="project" value="InterPro"/>
</dbReference>
<dbReference type="CDD" id="cd02440">
    <property type="entry name" value="AdoMet_MTases"/>
    <property type="match status" value="1"/>
</dbReference>
<dbReference type="Pfam" id="PF03602">
    <property type="entry name" value="Cons_hypoth95"/>
    <property type="match status" value="1"/>
</dbReference>
<protein>
    <submittedName>
        <fullName evidence="3">16S rRNA (Guanine(966)-N(2))-methyltransferase RsmD</fullName>
    </submittedName>
</protein>
<proteinExistence type="predicted"/>
<name>A0A316DA25_9BACL</name>
<keyword evidence="2 3" id="KW-0808">Transferase</keyword>
<keyword evidence="1 3" id="KW-0489">Methyltransferase</keyword>
<gene>
    <name evidence="3" type="ORF">C7459_109142</name>
</gene>
<dbReference type="EMBL" id="QGGL01000009">
    <property type="protein sequence ID" value="PWK12781.1"/>
    <property type="molecule type" value="Genomic_DNA"/>
</dbReference>
<accession>A0A316DA25</accession>
<dbReference type="InterPro" id="IPR002052">
    <property type="entry name" value="DNA_methylase_N6_adenine_CS"/>
</dbReference>
<evidence type="ECO:0000313" key="3">
    <source>
        <dbReference type="EMBL" id="PWK12781.1"/>
    </source>
</evidence>
<dbReference type="PROSITE" id="PS00092">
    <property type="entry name" value="N6_MTASE"/>
    <property type="match status" value="1"/>
</dbReference>
<dbReference type="AlphaFoldDB" id="A0A316DA25"/>
<dbReference type="InterPro" id="IPR004398">
    <property type="entry name" value="RNA_MeTrfase_RsmD"/>
</dbReference>
<comment type="caution">
    <text evidence="3">The sequence shown here is derived from an EMBL/GenBank/DDBJ whole genome shotgun (WGS) entry which is preliminary data.</text>
</comment>
<reference evidence="3 4" key="1">
    <citation type="submission" date="2018-05" db="EMBL/GenBank/DDBJ databases">
        <title>Genomic Encyclopedia of Type Strains, Phase IV (KMG-IV): sequencing the most valuable type-strain genomes for metagenomic binning, comparative biology and taxonomic classification.</title>
        <authorList>
            <person name="Goeker M."/>
        </authorList>
    </citation>
    <scope>NUCLEOTIDE SEQUENCE [LARGE SCALE GENOMIC DNA]</scope>
    <source>
        <strain evidence="3 4">DSM 18773</strain>
    </source>
</reference>
<dbReference type="RefSeq" id="WP_109689489.1">
    <property type="nucleotide sequence ID" value="NZ_QGGL01000009.1"/>
</dbReference>
<keyword evidence="4" id="KW-1185">Reference proteome</keyword>
<dbReference type="PANTHER" id="PTHR43542">
    <property type="entry name" value="METHYLTRANSFERASE"/>
    <property type="match status" value="1"/>
</dbReference>
<dbReference type="Gene3D" id="3.40.50.150">
    <property type="entry name" value="Vaccinia Virus protein VP39"/>
    <property type="match status" value="1"/>
</dbReference>
<dbReference type="PANTHER" id="PTHR43542:SF1">
    <property type="entry name" value="METHYLTRANSFERASE"/>
    <property type="match status" value="1"/>
</dbReference>